<reference evidence="1 2" key="1">
    <citation type="journal article" date="2022" name="Plant J.">
        <title>Chromosome-level genome of Camellia lanceoleosa provides a valuable resource for understanding genome evolution and self-incompatibility.</title>
        <authorList>
            <person name="Gong W."/>
            <person name="Xiao S."/>
            <person name="Wang L."/>
            <person name="Liao Z."/>
            <person name="Chang Y."/>
            <person name="Mo W."/>
            <person name="Hu G."/>
            <person name="Li W."/>
            <person name="Zhao G."/>
            <person name="Zhu H."/>
            <person name="Hu X."/>
            <person name="Ji K."/>
            <person name="Xiang X."/>
            <person name="Song Q."/>
            <person name="Yuan D."/>
            <person name="Jin S."/>
            <person name="Zhang L."/>
        </authorList>
    </citation>
    <scope>NUCLEOTIDE SEQUENCE [LARGE SCALE GENOMIC DNA]</scope>
    <source>
        <strain evidence="1">SQ_2022a</strain>
    </source>
</reference>
<sequence length="105" mass="11859">MLPRWSRAVTYLSRVSSHKNNMVTRRDFHGFSCRSYSKVTAATEVLIAADSAEKVIDIEVDEDVEQEDKPRVQNLQHLCVLQEAKQSSKGPLHLVIAPSLHFQLG</sequence>
<gene>
    <name evidence="1" type="ORF">LOK49_LG06G03007</name>
</gene>
<dbReference type="EMBL" id="CM045762">
    <property type="protein sequence ID" value="KAI8011468.1"/>
    <property type="molecule type" value="Genomic_DNA"/>
</dbReference>
<accession>A0ACC0HEX5</accession>
<evidence type="ECO:0000313" key="2">
    <source>
        <dbReference type="Proteomes" id="UP001060215"/>
    </source>
</evidence>
<dbReference type="Proteomes" id="UP001060215">
    <property type="component" value="Chromosome 5"/>
</dbReference>
<organism evidence="1 2">
    <name type="scientific">Camellia lanceoleosa</name>
    <dbReference type="NCBI Taxonomy" id="1840588"/>
    <lineage>
        <taxon>Eukaryota</taxon>
        <taxon>Viridiplantae</taxon>
        <taxon>Streptophyta</taxon>
        <taxon>Embryophyta</taxon>
        <taxon>Tracheophyta</taxon>
        <taxon>Spermatophyta</taxon>
        <taxon>Magnoliopsida</taxon>
        <taxon>eudicotyledons</taxon>
        <taxon>Gunneridae</taxon>
        <taxon>Pentapetalae</taxon>
        <taxon>asterids</taxon>
        <taxon>Ericales</taxon>
        <taxon>Theaceae</taxon>
        <taxon>Camellia</taxon>
    </lineage>
</organism>
<name>A0ACC0HEX5_9ERIC</name>
<protein>
    <submittedName>
        <fullName evidence="1">Uncharacterized protein</fullName>
    </submittedName>
</protein>
<proteinExistence type="predicted"/>
<keyword evidence="2" id="KW-1185">Reference proteome</keyword>
<comment type="caution">
    <text evidence="1">The sequence shown here is derived from an EMBL/GenBank/DDBJ whole genome shotgun (WGS) entry which is preliminary data.</text>
</comment>
<evidence type="ECO:0000313" key="1">
    <source>
        <dbReference type="EMBL" id="KAI8011468.1"/>
    </source>
</evidence>